<dbReference type="FunFam" id="1.20.120.1070:FF:000003">
    <property type="entry name" value="Translation initiation factor eIF-2B subunit alpha"/>
    <property type="match status" value="1"/>
</dbReference>
<dbReference type="InterPro" id="IPR037171">
    <property type="entry name" value="NagB/RpiA_transferase-like"/>
</dbReference>
<comment type="subunit">
    <text evidence="8">Component of the translation initiation factor 2B (eIF2B) complex which is a heterodecamer of two sets of five different subunits: alpha, beta, gamma, delta and epsilon. Subunits alpha, beta and delta comprise a regulatory subcomplex and subunits epsilon and gamma comprise a catalytic subcomplex. Within the complex, the hexameric regulatory complex resides at the center, with the two heterodimeric catalytic subcomplexes bound on opposite sides.</text>
</comment>
<evidence type="ECO:0000256" key="2">
    <source>
        <dbReference type="ARBA" id="ARBA00007251"/>
    </source>
</evidence>
<dbReference type="PANTHER" id="PTHR45860:SF1">
    <property type="entry name" value="TRANSLATION INITIATION FACTOR EIF-2B SUBUNIT ALPHA"/>
    <property type="match status" value="1"/>
</dbReference>
<dbReference type="AlphaFoldDB" id="A9NXX1"/>
<dbReference type="SUPFAM" id="SSF100950">
    <property type="entry name" value="NagB/RpiA/CoA transferase-like"/>
    <property type="match status" value="1"/>
</dbReference>
<dbReference type="PANTHER" id="PTHR45860">
    <property type="entry name" value="TRANSLATION INITIATION FACTOR EIF-2B SUBUNIT ALPHA"/>
    <property type="match status" value="1"/>
</dbReference>
<evidence type="ECO:0000256" key="9">
    <source>
        <dbReference type="RuleBase" id="RU003814"/>
    </source>
</evidence>
<dbReference type="EMBL" id="EF086198">
    <property type="protein sequence ID" value="ABK25482.1"/>
    <property type="molecule type" value="mRNA"/>
</dbReference>
<evidence type="ECO:0000256" key="6">
    <source>
        <dbReference type="ARBA" id="ARBA00044208"/>
    </source>
</evidence>
<evidence type="ECO:0000256" key="3">
    <source>
        <dbReference type="ARBA" id="ARBA00022490"/>
    </source>
</evidence>
<keyword evidence="5" id="KW-0648">Protein biosynthesis</keyword>
<comment type="similarity">
    <text evidence="2 9">Belongs to the eIF-2B alpha/beta/delta subunits family.</text>
</comment>
<evidence type="ECO:0000256" key="1">
    <source>
        <dbReference type="ARBA" id="ARBA00004514"/>
    </source>
</evidence>
<protein>
    <recommendedName>
        <fullName evidence="6">Translation initiation factor eIF2B subunit alpha</fullName>
    </recommendedName>
    <alternativeName>
        <fullName evidence="7">eIF2B GDP-GTP exchange factor subunit alpha</fullName>
    </alternativeName>
</protein>
<name>A9NXX1_PICSI</name>
<dbReference type="Pfam" id="PF01008">
    <property type="entry name" value="IF-2B"/>
    <property type="match status" value="1"/>
</dbReference>
<reference evidence="10" key="1">
    <citation type="journal article" date="2008" name="BMC Genomics">
        <title>A conifer genomics resource of 200,000 spruce (Picea spp.) ESTs and 6,464 high-quality, sequence-finished full-length cDNAs for Sitka spruce (Picea sitchensis).</title>
        <authorList>
            <person name="Ralph S.G."/>
            <person name="Chun H.J."/>
            <person name="Kolosova N."/>
            <person name="Cooper D."/>
            <person name="Oddy C."/>
            <person name="Ritland C.E."/>
            <person name="Kirkpatrick R."/>
            <person name="Moore R."/>
            <person name="Barber S."/>
            <person name="Holt R.A."/>
            <person name="Jones S.J."/>
            <person name="Marra M.A."/>
            <person name="Douglas C.J."/>
            <person name="Ritland K."/>
            <person name="Bohlmann J."/>
        </authorList>
    </citation>
    <scope>NUCLEOTIDE SEQUENCE</scope>
    <source>
        <tissue evidence="10">Bark</tissue>
    </source>
</reference>
<dbReference type="InterPro" id="IPR042529">
    <property type="entry name" value="IF_2B-like_C"/>
</dbReference>
<evidence type="ECO:0000256" key="4">
    <source>
        <dbReference type="ARBA" id="ARBA00022540"/>
    </source>
</evidence>
<dbReference type="Gene3D" id="1.20.120.1070">
    <property type="entry name" value="Translation initiation factor eIF-2B, N-terminal domain"/>
    <property type="match status" value="1"/>
</dbReference>
<evidence type="ECO:0000313" key="10">
    <source>
        <dbReference type="EMBL" id="ABK25482.1"/>
    </source>
</evidence>
<keyword evidence="4" id="KW-0396">Initiation factor</keyword>
<dbReference type="GO" id="GO:0005851">
    <property type="term" value="C:eukaryotic translation initiation factor 2B complex"/>
    <property type="evidence" value="ECO:0007669"/>
    <property type="project" value="TreeGrafter"/>
</dbReference>
<evidence type="ECO:0000256" key="5">
    <source>
        <dbReference type="ARBA" id="ARBA00022917"/>
    </source>
</evidence>
<sequence>MWRSASFILERQEQKKANGLSRMEDTSDVLNCRPPSVTPDWLAQAKAAVPNANLDDVPSNNLPPSPDATSFSVIAEFNNWRSKPELAEAVAAIKALTAVIKLSQATTMMELEIELKKASDSLKASDETSISLSAGCDIFTRYVTRTSALEYEDFSSGKSRLIERGERFGEISFKARKTIAMLGQDFLQDGSTILVHGFSRVVLALLRMAASNGKHFSVVCTEGRPDNTGIEMSKEMVTVGFPVKLILDSAVAYTMEKIDMVLFGADGVVESGGIINMIGTYQVALVAHSMNKPVYVAAESYKFARLYPLDQRDMPPVPRTINFEVPVPKSVEVESSARDYTPPQYLTLLFTDLGVLTPSAVSDELIQLYL</sequence>
<evidence type="ECO:0000256" key="8">
    <source>
        <dbReference type="ARBA" id="ARBA00046432"/>
    </source>
</evidence>
<evidence type="ECO:0000256" key="7">
    <source>
        <dbReference type="ARBA" id="ARBA00044236"/>
    </source>
</evidence>
<dbReference type="InterPro" id="IPR051501">
    <property type="entry name" value="eIF2B_alpha/beta/delta"/>
</dbReference>
<proteinExistence type="evidence at transcript level"/>
<dbReference type="GO" id="GO:0005829">
    <property type="term" value="C:cytosol"/>
    <property type="evidence" value="ECO:0007669"/>
    <property type="project" value="UniProtKB-SubCell"/>
</dbReference>
<dbReference type="InterPro" id="IPR000649">
    <property type="entry name" value="IF-2B-related"/>
</dbReference>
<organism evidence="10">
    <name type="scientific">Picea sitchensis</name>
    <name type="common">Sitka spruce</name>
    <name type="synonym">Pinus sitchensis</name>
    <dbReference type="NCBI Taxonomy" id="3332"/>
    <lineage>
        <taxon>Eukaryota</taxon>
        <taxon>Viridiplantae</taxon>
        <taxon>Streptophyta</taxon>
        <taxon>Embryophyta</taxon>
        <taxon>Tracheophyta</taxon>
        <taxon>Spermatophyta</taxon>
        <taxon>Pinopsida</taxon>
        <taxon>Pinidae</taxon>
        <taxon>Conifers I</taxon>
        <taxon>Pinales</taxon>
        <taxon>Pinaceae</taxon>
        <taxon>Picea</taxon>
    </lineage>
</organism>
<comment type="subcellular location">
    <subcellularLocation>
        <location evidence="1">Cytoplasm</location>
        <location evidence="1">Cytosol</location>
    </subcellularLocation>
</comment>
<dbReference type="GO" id="GO:0005085">
    <property type="term" value="F:guanyl-nucleotide exchange factor activity"/>
    <property type="evidence" value="ECO:0007669"/>
    <property type="project" value="TreeGrafter"/>
</dbReference>
<accession>A9NXX1</accession>
<keyword evidence="3" id="KW-0963">Cytoplasm</keyword>
<dbReference type="FunFam" id="3.40.50.10470:FF:000007">
    <property type="entry name" value="Translation initiation factor eIF-2B subunit alpha"/>
    <property type="match status" value="1"/>
</dbReference>
<dbReference type="InterPro" id="IPR042528">
    <property type="entry name" value="elF-2B_alpha_N"/>
</dbReference>
<dbReference type="Gene3D" id="3.40.50.10470">
    <property type="entry name" value="Translation initiation factor eif-2b, domain 2"/>
    <property type="match status" value="1"/>
</dbReference>
<dbReference type="GO" id="GO:0003743">
    <property type="term" value="F:translation initiation factor activity"/>
    <property type="evidence" value="ECO:0007669"/>
    <property type="project" value="UniProtKB-KW"/>
</dbReference>